<dbReference type="EMBL" id="BSTX01000001">
    <property type="protein sequence ID" value="GLZ77523.1"/>
    <property type="molecule type" value="Genomic_DNA"/>
</dbReference>
<feature type="region of interest" description="Disordered" evidence="1">
    <location>
        <begin position="101"/>
        <end position="123"/>
    </location>
</feature>
<evidence type="ECO:0000313" key="2">
    <source>
        <dbReference type="EMBL" id="GLZ77523.1"/>
    </source>
</evidence>
<comment type="caution">
    <text evidence="2">The sequence shown here is derived from an EMBL/GenBank/DDBJ whole genome shotgun (WGS) entry which is preliminary data.</text>
</comment>
<organism evidence="2 3">
    <name type="scientific">Actinorhabdospora filicis</name>
    <dbReference type="NCBI Taxonomy" id="1785913"/>
    <lineage>
        <taxon>Bacteria</taxon>
        <taxon>Bacillati</taxon>
        <taxon>Actinomycetota</taxon>
        <taxon>Actinomycetes</taxon>
        <taxon>Micromonosporales</taxon>
        <taxon>Micromonosporaceae</taxon>
        <taxon>Actinorhabdospora</taxon>
    </lineage>
</organism>
<dbReference type="AlphaFoldDB" id="A0A9W6SJR4"/>
<reference evidence="2" key="1">
    <citation type="submission" date="2023-03" db="EMBL/GenBank/DDBJ databases">
        <title>Actinorhabdospora filicis NBRC 111898.</title>
        <authorList>
            <person name="Ichikawa N."/>
            <person name="Sato H."/>
            <person name="Tonouchi N."/>
        </authorList>
    </citation>
    <scope>NUCLEOTIDE SEQUENCE</scope>
    <source>
        <strain evidence="2">NBRC 111898</strain>
    </source>
</reference>
<dbReference type="RefSeq" id="WP_285662624.1">
    <property type="nucleotide sequence ID" value="NZ_BSTX01000001.1"/>
</dbReference>
<evidence type="ECO:0000313" key="3">
    <source>
        <dbReference type="Proteomes" id="UP001165079"/>
    </source>
</evidence>
<name>A0A9W6SJR4_9ACTN</name>
<proteinExistence type="predicted"/>
<evidence type="ECO:0000256" key="1">
    <source>
        <dbReference type="SAM" id="MobiDB-lite"/>
    </source>
</evidence>
<dbReference type="Proteomes" id="UP001165079">
    <property type="component" value="Unassembled WGS sequence"/>
</dbReference>
<protein>
    <submittedName>
        <fullName evidence="2">Uncharacterized protein</fullName>
    </submittedName>
</protein>
<keyword evidence="3" id="KW-1185">Reference proteome</keyword>
<sequence length="237" mass="25322">MSNPGEIAAVIRAVLEALPVDALRAANTAAGESAERIAAATEGTGHDAPREALAHIAEGIERTGEALAGLGEIRERLNAYLAVLVPGVEAMVARPIAGPAGKRPITPPNRRHHLNSVGRKSQVREENTVILPGTDVRGDLDAIRRGEAAWLPDRDRCLVNGRLYGVEVPGTVYPDEGPGLVKLNRSEYKALKGLIEARGDMDSLPSALANNPAVTGADWQRAAEVYEHHKDYRSEDT</sequence>
<gene>
    <name evidence="2" type="ORF">Afil01_23300</name>
</gene>
<accession>A0A9W6SJR4</accession>